<feature type="non-terminal residue" evidence="2">
    <location>
        <position position="127"/>
    </location>
</feature>
<comment type="caution">
    <text evidence="2">The sequence shown here is derived from an EMBL/GenBank/DDBJ whole genome shotgun (WGS) entry which is preliminary data.</text>
</comment>
<feature type="chain" id="PRO_5041659115" evidence="1">
    <location>
        <begin position="27"/>
        <end position="127"/>
    </location>
</feature>
<keyword evidence="1" id="KW-0732">Signal</keyword>
<reference evidence="2" key="1">
    <citation type="submission" date="2023-07" db="EMBL/GenBank/DDBJ databases">
        <title>Chromosome-level genome assembly of Artemia franciscana.</title>
        <authorList>
            <person name="Jo E."/>
        </authorList>
    </citation>
    <scope>NUCLEOTIDE SEQUENCE</scope>
    <source>
        <tissue evidence="2">Whole body</tissue>
    </source>
</reference>
<dbReference type="EMBL" id="JAVRJZ010000017">
    <property type="protein sequence ID" value="KAK2709193.1"/>
    <property type="molecule type" value="Genomic_DNA"/>
</dbReference>
<evidence type="ECO:0000313" key="3">
    <source>
        <dbReference type="Proteomes" id="UP001187531"/>
    </source>
</evidence>
<organism evidence="2 3">
    <name type="scientific">Artemia franciscana</name>
    <name type="common">Brine shrimp</name>
    <name type="synonym">Artemia sanfranciscana</name>
    <dbReference type="NCBI Taxonomy" id="6661"/>
    <lineage>
        <taxon>Eukaryota</taxon>
        <taxon>Metazoa</taxon>
        <taxon>Ecdysozoa</taxon>
        <taxon>Arthropoda</taxon>
        <taxon>Crustacea</taxon>
        <taxon>Branchiopoda</taxon>
        <taxon>Anostraca</taxon>
        <taxon>Artemiidae</taxon>
        <taxon>Artemia</taxon>
    </lineage>
</organism>
<feature type="signal peptide" evidence="1">
    <location>
        <begin position="1"/>
        <end position="26"/>
    </location>
</feature>
<protein>
    <submittedName>
        <fullName evidence="2">Uncharacterized protein</fullName>
    </submittedName>
</protein>
<sequence>FWKKNGGRVGQATFLIFLFRDIMMMAELDPHDWWIVVDPHTEGKDGVNLNVAKPKRWNGEEVPDNHSLWRHDRRCGFHGWTLHLLSDNITVAQCDPDGRYPCCGGGRCGLSSYHCDCKDCIDYRIMK</sequence>
<gene>
    <name evidence="2" type="ORF">QYM36_013004</name>
</gene>
<name>A0AA88HD55_ARTSF</name>
<keyword evidence="3" id="KW-1185">Reference proteome</keyword>
<dbReference type="AlphaFoldDB" id="A0AA88HD55"/>
<evidence type="ECO:0000256" key="1">
    <source>
        <dbReference type="SAM" id="SignalP"/>
    </source>
</evidence>
<proteinExistence type="predicted"/>
<dbReference type="Proteomes" id="UP001187531">
    <property type="component" value="Unassembled WGS sequence"/>
</dbReference>
<accession>A0AA88HD55</accession>
<evidence type="ECO:0000313" key="2">
    <source>
        <dbReference type="EMBL" id="KAK2709193.1"/>
    </source>
</evidence>